<sequence length="774" mass="89590">MKHSLMLIESPNKINTISRYLKDTNIKILATIGHIRELDEKSFKGLGFDETTYEMKWRNDSERTFKGKKFDVIETINAAADASDEIFLSTDPDREGEAISWHIYSVLNEKNKKKCKRVVFNEITKDAITKALSSPRSLDQNQINSYLARKLLDRGLGFKLSDFAQKAIGGVSAGRVQSIALKFLKDKYEEIKAFVPEHWFNIYVLLENGLELNLKKLADKGYKLKDHKDGSINFVNEKDAKKFLSTLDNYFTLEKVDDPKQEKQKPPKAFKTSTMQSTAINKLHMSVSTVDRTAQMLYEGVEIDGEAISLITYPRTDREDLSETFVEHTQTWLFKEFGKEYVADKSKSVKEKKTKDKELLVQGAHEGIRPTYIHITPDSLDGKIEKDALRLYRLIWLYAVSSLMKDAIYNNVLYHFDNNKNKFTTNNRIEKFEGFKALFKKYSQEENLLKEDDFPDLKVGEKYKDKIKEVKRVDKRPPSPYTESTLIKSLEEKGIGRPSTYSHIVNIVVKREYANKDAGKLIITDLGLKMSEDLEKFFPNIMQYDYTRNMEQELDNISENKSNWKTFLDKVFQIFNEELNKANKVAFGNCPECGAELKARFSVKTRSYFIGCTNYPKCKYIGRINKAEANKSSVEEIGELCPDCQGALVKKKNKWGSFFISCSKYPECKYIRSLNPRPAKEPVGRNCPDCGAELFKRFNKWNRPFICCSKYPDCKYLESIEEKEELDEKCPECSSFLWKLVGKYNKPYIKCSSSTCKYTRRIAKYEKSNTKKTK</sequence>
<dbReference type="InterPro" id="IPR000380">
    <property type="entry name" value="Topo_IA"/>
</dbReference>
<dbReference type="PANTHER" id="PTHR42785">
    <property type="entry name" value="DNA TOPOISOMERASE, TYPE IA, CORE"/>
    <property type="match status" value="1"/>
</dbReference>
<dbReference type="PRINTS" id="PR00417">
    <property type="entry name" value="PRTPISMRASEI"/>
</dbReference>
<dbReference type="HAMAP" id="MF_00952">
    <property type="entry name" value="Topoisom_1_prok"/>
    <property type="match status" value="1"/>
</dbReference>
<dbReference type="InterPro" id="IPR013498">
    <property type="entry name" value="Topo_IA_Znf"/>
</dbReference>
<comment type="subunit">
    <text evidence="10">Monomer.</text>
</comment>
<keyword evidence="7 10" id="KW-0799">Topoisomerase</keyword>
<feature type="site" description="Interaction with DNA" evidence="10">
    <location>
        <position position="153"/>
    </location>
</feature>
<feature type="domain" description="Toprim" evidence="11">
    <location>
        <begin position="3"/>
        <end position="123"/>
    </location>
</feature>
<dbReference type="AlphaFoldDB" id="A0A478FQ33"/>
<comment type="caution">
    <text evidence="10">Lacks conserved residue(s) required for the propagation of feature annotation.</text>
</comment>
<feature type="site" description="Interaction with DNA" evidence="10">
    <location>
        <position position="315"/>
    </location>
</feature>
<dbReference type="InterPro" id="IPR013497">
    <property type="entry name" value="Topo_IA_cen"/>
</dbReference>
<dbReference type="PANTHER" id="PTHR42785:SF1">
    <property type="entry name" value="DNA TOPOISOMERASE"/>
    <property type="match status" value="1"/>
</dbReference>
<reference evidence="13 14" key="1">
    <citation type="submission" date="2019-01" db="EMBL/GenBank/DDBJ databases">
        <title>Draft genome sequences of Candidatus Mycoplasma haemohominis SWG34-3 identified from a patient with pyrexia, anemia and liver dysfunction.</title>
        <authorList>
            <person name="Sekizuka T."/>
            <person name="Hattori N."/>
            <person name="Katano H."/>
            <person name="Takuma T."/>
            <person name="Ito T."/>
            <person name="Arai N."/>
            <person name="Yanai R."/>
            <person name="Ishii S."/>
            <person name="Miura Y."/>
            <person name="Tokunaga T."/>
            <person name="Watanabe H."/>
            <person name="Nomura N."/>
            <person name="Eguchi J."/>
            <person name="Arai T."/>
            <person name="Hasegawa H."/>
            <person name="Nakamaki T."/>
            <person name="Wakita T."/>
            <person name="Niki Y."/>
            <person name="Kuroda M."/>
        </authorList>
    </citation>
    <scope>NUCLEOTIDE SEQUENCE [LARGE SCALE GENOMIC DNA]</scope>
    <source>
        <strain evidence="13">SWG34-3</strain>
    </source>
</reference>
<keyword evidence="8 10" id="KW-0238">DNA-binding</keyword>
<dbReference type="InterPro" id="IPR013826">
    <property type="entry name" value="Topo_IA_cen_sub3"/>
</dbReference>
<keyword evidence="9 10" id="KW-0413">Isomerase</keyword>
<evidence type="ECO:0000256" key="8">
    <source>
        <dbReference type="ARBA" id="ARBA00023125"/>
    </source>
</evidence>
<dbReference type="Gene3D" id="3.40.50.140">
    <property type="match status" value="1"/>
</dbReference>
<evidence type="ECO:0000313" key="13">
    <source>
        <dbReference type="EMBL" id="GCE63187.1"/>
    </source>
</evidence>
<evidence type="ECO:0000256" key="5">
    <source>
        <dbReference type="ARBA" id="ARBA00022833"/>
    </source>
</evidence>
<dbReference type="Gene3D" id="2.70.20.10">
    <property type="entry name" value="Topoisomerase I, domain 3"/>
    <property type="match status" value="1"/>
</dbReference>
<dbReference type="InterPro" id="IPR005733">
    <property type="entry name" value="TopoI_bac-type"/>
</dbReference>
<dbReference type="InterPro" id="IPR013825">
    <property type="entry name" value="Topo_IA_cen_sub2"/>
</dbReference>
<dbReference type="PROSITE" id="PS50880">
    <property type="entry name" value="TOPRIM"/>
    <property type="match status" value="1"/>
</dbReference>
<dbReference type="InterPro" id="IPR028612">
    <property type="entry name" value="Topoisom_1_IA"/>
</dbReference>
<dbReference type="Proteomes" id="UP000324831">
    <property type="component" value="Unassembled WGS sequence"/>
</dbReference>
<dbReference type="GO" id="GO:0003677">
    <property type="term" value="F:DNA binding"/>
    <property type="evidence" value="ECO:0007669"/>
    <property type="project" value="UniProtKB-KW"/>
</dbReference>
<dbReference type="GO" id="GO:0003917">
    <property type="term" value="F:DNA topoisomerase type I (single strand cut, ATP-independent) activity"/>
    <property type="evidence" value="ECO:0007669"/>
    <property type="project" value="UniProtKB-UniRule"/>
</dbReference>
<dbReference type="GO" id="GO:0005694">
    <property type="term" value="C:chromosome"/>
    <property type="evidence" value="ECO:0007669"/>
    <property type="project" value="InterPro"/>
</dbReference>
<dbReference type="GO" id="GO:0006265">
    <property type="term" value="P:DNA topological change"/>
    <property type="evidence" value="ECO:0007669"/>
    <property type="project" value="UniProtKB-UniRule"/>
</dbReference>
<dbReference type="SMART" id="SM00493">
    <property type="entry name" value="TOPRIM"/>
    <property type="match status" value="1"/>
</dbReference>
<dbReference type="InterPro" id="IPR006171">
    <property type="entry name" value="TOPRIM_dom"/>
</dbReference>
<keyword evidence="5" id="KW-0862">Zinc</keyword>
<dbReference type="InterPro" id="IPR023405">
    <property type="entry name" value="Topo_IA_core_domain"/>
</dbReference>
<comment type="function">
    <text evidence="10">Releases the supercoiling and torsional tension of DNA, which is introduced during the DNA replication and transcription, by transiently cleaving and rejoining one strand of the DNA duplex. Introduces a single-strand break via transesterification at a target site in duplex DNA. The scissile phosphodiester is attacked by the catalytic tyrosine of the enzyme, resulting in the formation of a DNA-(5'-phosphotyrosyl)-enzyme intermediate and the expulsion of a 3'-OH DNA strand. The free DNA strand then undergoes passage around the unbroken strand, thus removing DNA supercoils. Finally, in the religation step, the DNA 3'-OH attacks the covalent intermediate to expel the active-site tyrosine and restore the DNA phosphodiester backbone.</text>
</comment>
<dbReference type="PROSITE" id="PS52039">
    <property type="entry name" value="TOPO_IA_2"/>
    <property type="match status" value="1"/>
</dbReference>
<evidence type="ECO:0000256" key="1">
    <source>
        <dbReference type="ARBA" id="ARBA00000213"/>
    </source>
</evidence>
<feature type="site" description="Interaction with DNA" evidence="10">
    <location>
        <position position="149"/>
    </location>
</feature>
<gene>
    <name evidence="10 13" type="primary">topA</name>
    <name evidence="13" type="ORF">MHSWG343_01650</name>
</gene>
<evidence type="ECO:0000256" key="2">
    <source>
        <dbReference type="ARBA" id="ARBA00009446"/>
    </source>
</evidence>
<dbReference type="SMART" id="SM00437">
    <property type="entry name" value="TOP1Ac"/>
    <property type="match status" value="1"/>
</dbReference>
<evidence type="ECO:0000256" key="9">
    <source>
        <dbReference type="ARBA" id="ARBA00023235"/>
    </source>
</evidence>
<feature type="active site" description="O-(5'-phospho-DNA)-tyrosine intermediate" evidence="10">
    <location>
        <position position="313"/>
    </location>
</feature>
<dbReference type="Pfam" id="PF01751">
    <property type="entry name" value="Toprim"/>
    <property type="match status" value="1"/>
</dbReference>
<keyword evidence="3" id="KW-0479">Metal-binding</keyword>
<accession>A0A478FQ33</accession>
<dbReference type="Gene3D" id="1.10.290.10">
    <property type="entry name" value="Topoisomerase I, domain 4"/>
    <property type="match status" value="1"/>
</dbReference>
<evidence type="ECO:0000256" key="10">
    <source>
        <dbReference type="HAMAP-Rule" id="MF_00952"/>
    </source>
</evidence>
<comment type="catalytic activity">
    <reaction evidence="1 10">
        <text>ATP-independent breakage of single-stranded DNA, followed by passage and rejoining.</text>
        <dbReference type="EC" id="5.6.2.1"/>
    </reaction>
</comment>
<dbReference type="Pfam" id="PF01131">
    <property type="entry name" value="Topoisom_bac"/>
    <property type="match status" value="1"/>
</dbReference>
<dbReference type="Gene3D" id="1.10.460.10">
    <property type="entry name" value="Topoisomerase I, domain 2"/>
    <property type="match status" value="1"/>
</dbReference>
<evidence type="ECO:0000259" key="12">
    <source>
        <dbReference type="PROSITE" id="PS52039"/>
    </source>
</evidence>
<feature type="site" description="Interaction with DNA" evidence="10">
    <location>
        <position position="511"/>
    </location>
</feature>
<feature type="region of interest" description="Interaction with DNA" evidence="10">
    <location>
        <begin position="172"/>
        <end position="177"/>
    </location>
</feature>
<feature type="domain" description="Topo IA-type catalytic" evidence="12">
    <location>
        <begin position="139"/>
        <end position="579"/>
    </location>
</feature>
<dbReference type="InterPro" id="IPR023406">
    <property type="entry name" value="Topo_IA_AS"/>
</dbReference>
<evidence type="ECO:0000256" key="7">
    <source>
        <dbReference type="ARBA" id="ARBA00023029"/>
    </source>
</evidence>
<dbReference type="SUPFAM" id="SSF57783">
    <property type="entry name" value="Zinc beta-ribbon"/>
    <property type="match status" value="1"/>
</dbReference>
<dbReference type="EC" id="5.6.2.1" evidence="10"/>
<dbReference type="GO" id="GO:0008270">
    <property type="term" value="F:zinc ion binding"/>
    <property type="evidence" value="ECO:0007669"/>
    <property type="project" value="UniProtKB-KW"/>
</dbReference>
<evidence type="ECO:0000259" key="11">
    <source>
        <dbReference type="PROSITE" id="PS50880"/>
    </source>
</evidence>
<dbReference type="InterPro" id="IPR003601">
    <property type="entry name" value="Topo_IA_2"/>
</dbReference>
<comment type="similarity">
    <text evidence="2 10">Belongs to the type IA topoisomerase family.</text>
</comment>
<comment type="caution">
    <text evidence="13">The sequence shown here is derived from an EMBL/GenBank/DDBJ whole genome shotgun (WGS) entry which is preliminary data.</text>
</comment>
<dbReference type="SMART" id="SM00436">
    <property type="entry name" value="TOP1Bc"/>
    <property type="match status" value="1"/>
</dbReference>
<name>A0A478FQ33_9MOLU</name>
<evidence type="ECO:0000256" key="3">
    <source>
        <dbReference type="ARBA" id="ARBA00022723"/>
    </source>
</evidence>
<dbReference type="PROSITE" id="PS00396">
    <property type="entry name" value="TOPO_IA_1"/>
    <property type="match status" value="1"/>
</dbReference>
<dbReference type="EMBL" id="BIMN01000001">
    <property type="protein sequence ID" value="GCE63187.1"/>
    <property type="molecule type" value="Genomic_DNA"/>
</dbReference>
<evidence type="ECO:0000256" key="6">
    <source>
        <dbReference type="ARBA" id="ARBA00022842"/>
    </source>
</evidence>
<keyword evidence="4" id="KW-0863">Zinc-finger</keyword>
<keyword evidence="6" id="KW-0460">Magnesium</keyword>
<dbReference type="Gene3D" id="3.30.65.10">
    <property type="entry name" value="Bacterial Topoisomerase I, domain 1"/>
    <property type="match status" value="3"/>
</dbReference>
<evidence type="ECO:0000313" key="14">
    <source>
        <dbReference type="Proteomes" id="UP000324831"/>
    </source>
</evidence>
<dbReference type="InterPro" id="IPR003602">
    <property type="entry name" value="Topo_IA_DNA-bd_dom"/>
</dbReference>
<dbReference type="Pfam" id="PF01396">
    <property type="entry name" value="Zn_ribbon_Top1"/>
    <property type="match status" value="4"/>
</dbReference>
<dbReference type="NCBIfam" id="TIGR01051">
    <property type="entry name" value="topA_bact"/>
    <property type="match status" value="1"/>
</dbReference>
<dbReference type="SUPFAM" id="SSF56712">
    <property type="entry name" value="Prokaryotic type I DNA topoisomerase"/>
    <property type="match status" value="1"/>
</dbReference>
<dbReference type="InterPro" id="IPR013824">
    <property type="entry name" value="Topo_IA_cen_sub1"/>
</dbReference>
<protein>
    <recommendedName>
        <fullName evidence="10">DNA topoisomerase 1</fullName>
        <ecNumber evidence="10">5.6.2.1</ecNumber>
    </recommendedName>
    <alternativeName>
        <fullName evidence="10">DNA topoisomerase I</fullName>
    </alternativeName>
</protein>
<organism evidence="13 14">
    <name type="scientific">Candidatus Mycoplasma haematohominis</name>
    <dbReference type="NCBI Taxonomy" id="1494318"/>
    <lineage>
        <taxon>Bacteria</taxon>
        <taxon>Bacillati</taxon>
        <taxon>Mycoplasmatota</taxon>
        <taxon>Mollicutes</taxon>
        <taxon>Mycoplasmataceae</taxon>
        <taxon>Mycoplasma</taxon>
    </lineage>
</organism>
<dbReference type="CDD" id="cd00186">
    <property type="entry name" value="TOP1Ac"/>
    <property type="match status" value="1"/>
</dbReference>
<feature type="site" description="Interaction with DNA" evidence="10">
    <location>
        <position position="34"/>
    </location>
</feature>
<evidence type="ECO:0000256" key="4">
    <source>
        <dbReference type="ARBA" id="ARBA00022771"/>
    </source>
</evidence>
<proteinExistence type="inferred from homology"/>